<evidence type="ECO:0000313" key="2">
    <source>
        <dbReference type="EMBL" id="MBM3274129.1"/>
    </source>
</evidence>
<gene>
    <name evidence="2" type="ORF">FJZ00_03180</name>
</gene>
<keyword evidence="1" id="KW-1133">Transmembrane helix</keyword>
<comment type="caution">
    <text evidence="2">The sequence shown here is derived from an EMBL/GenBank/DDBJ whole genome shotgun (WGS) entry which is preliminary data.</text>
</comment>
<dbReference type="Proteomes" id="UP000703893">
    <property type="component" value="Unassembled WGS sequence"/>
</dbReference>
<keyword evidence="1" id="KW-0472">Membrane</keyword>
<sequence>MLLPRGTVFTQELIEKVRLMGVEFEALINVGNGVKKERTSRADLLEHYSQQRTVIERVAEAYASMRDWSFVLFCMSGVLAFSFSSTPFAILAGLMLAVMLINAWMSIHVLHRLSSLNRMYAGIPAGGRRVS</sequence>
<reference evidence="2 3" key="1">
    <citation type="submission" date="2019-03" db="EMBL/GenBank/DDBJ databases">
        <title>Lake Tanganyika Metagenome-Assembled Genomes (MAGs).</title>
        <authorList>
            <person name="Tran P."/>
        </authorList>
    </citation>
    <scope>NUCLEOTIDE SEQUENCE [LARGE SCALE GENOMIC DNA]</scope>
    <source>
        <strain evidence="2">K_DeepCast_65m_m2_236</strain>
    </source>
</reference>
<keyword evidence="1" id="KW-0812">Transmembrane</keyword>
<accession>A0A938BMC7</accession>
<proteinExistence type="predicted"/>
<protein>
    <submittedName>
        <fullName evidence="2">Uncharacterized protein</fullName>
    </submittedName>
</protein>
<evidence type="ECO:0000256" key="1">
    <source>
        <dbReference type="SAM" id="Phobius"/>
    </source>
</evidence>
<name>A0A938BMC7_9BACT</name>
<organism evidence="2 3">
    <name type="scientific">Candidatus Tanganyikabacteria bacterium</name>
    <dbReference type="NCBI Taxonomy" id="2961651"/>
    <lineage>
        <taxon>Bacteria</taxon>
        <taxon>Bacillati</taxon>
        <taxon>Candidatus Sericytochromatia</taxon>
        <taxon>Candidatus Tanganyikabacteria</taxon>
    </lineage>
</organism>
<evidence type="ECO:0000313" key="3">
    <source>
        <dbReference type="Proteomes" id="UP000703893"/>
    </source>
</evidence>
<dbReference type="AlphaFoldDB" id="A0A938BMC7"/>
<feature type="transmembrane region" description="Helical" evidence="1">
    <location>
        <begin position="90"/>
        <end position="110"/>
    </location>
</feature>
<dbReference type="EMBL" id="VGJX01000129">
    <property type="protein sequence ID" value="MBM3274129.1"/>
    <property type="molecule type" value="Genomic_DNA"/>
</dbReference>